<gene>
    <name evidence="1" type="ORF">CEXT_425801</name>
</gene>
<dbReference type="Proteomes" id="UP001054945">
    <property type="component" value="Unassembled WGS sequence"/>
</dbReference>
<sequence length="96" mass="11018">MQLLDLINTPVLFHLSGNLYLSRRSKKKIIPPLLFLQPIKPPLTHLVEQHFGVAPKQNQTQRCLKQGKYASALRNWVCVLSIEFVIELQEKGNITN</sequence>
<name>A0AAV4N100_CAEEX</name>
<keyword evidence="2" id="KW-1185">Reference proteome</keyword>
<dbReference type="AlphaFoldDB" id="A0AAV4N100"/>
<organism evidence="1 2">
    <name type="scientific">Caerostris extrusa</name>
    <name type="common">Bark spider</name>
    <name type="synonym">Caerostris bankana</name>
    <dbReference type="NCBI Taxonomy" id="172846"/>
    <lineage>
        <taxon>Eukaryota</taxon>
        <taxon>Metazoa</taxon>
        <taxon>Ecdysozoa</taxon>
        <taxon>Arthropoda</taxon>
        <taxon>Chelicerata</taxon>
        <taxon>Arachnida</taxon>
        <taxon>Araneae</taxon>
        <taxon>Araneomorphae</taxon>
        <taxon>Entelegynae</taxon>
        <taxon>Araneoidea</taxon>
        <taxon>Araneidae</taxon>
        <taxon>Caerostris</taxon>
    </lineage>
</organism>
<accession>A0AAV4N100</accession>
<comment type="caution">
    <text evidence="1">The sequence shown here is derived from an EMBL/GenBank/DDBJ whole genome shotgun (WGS) entry which is preliminary data.</text>
</comment>
<dbReference type="EMBL" id="BPLR01020309">
    <property type="protein sequence ID" value="GIX77217.1"/>
    <property type="molecule type" value="Genomic_DNA"/>
</dbReference>
<evidence type="ECO:0000313" key="2">
    <source>
        <dbReference type="Proteomes" id="UP001054945"/>
    </source>
</evidence>
<evidence type="ECO:0000313" key="1">
    <source>
        <dbReference type="EMBL" id="GIX77217.1"/>
    </source>
</evidence>
<protein>
    <submittedName>
        <fullName evidence="1">Uncharacterized protein</fullName>
    </submittedName>
</protein>
<reference evidence="1 2" key="1">
    <citation type="submission" date="2021-06" db="EMBL/GenBank/DDBJ databases">
        <title>Caerostris extrusa draft genome.</title>
        <authorList>
            <person name="Kono N."/>
            <person name="Arakawa K."/>
        </authorList>
    </citation>
    <scope>NUCLEOTIDE SEQUENCE [LARGE SCALE GENOMIC DNA]</scope>
</reference>
<proteinExistence type="predicted"/>